<dbReference type="EMBL" id="CP002547">
    <property type="protein sequence ID" value="ADY55630.1"/>
    <property type="molecule type" value="Genomic_DNA"/>
</dbReference>
<reference evidence="3" key="2">
    <citation type="submission" date="2011-02" db="EMBL/GenBank/DDBJ databases">
        <title>The complete genome of Syntrophobotulus glycolicus DSM 8271.</title>
        <authorList>
            <person name="Lucas S."/>
            <person name="Copeland A."/>
            <person name="Lapidus A."/>
            <person name="Bruce D."/>
            <person name="Goodwin L."/>
            <person name="Pitluck S."/>
            <person name="Kyrpides N."/>
            <person name="Mavromatis K."/>
            <person name="Pagani I."/>
            <person name="Ivanova N."/>
            <person name="Mikhailova N."/>
            <person name="Chertkov O."/>
            <person name="Held B."/>
            <person name="Detter J.C."/>
            <person name="Tapia R."/>
            <person name="Han C."/>
            <person name="Land M."/>
            <person name="Hauser L."/>
            <person name="Markowitz V."/>
            <person name="Cheng J.-F."/>
            <person name="Hugenholtz P."/>
            <person name="Woyke T."/>
            <person name="Wu D."/>
            <person name="Spring S."/>
            <person name="Schroeder M."/>
            <person name="Brambilla E."/>
            <person name="Klenk H.-P."/>
            <person name="Eisen J.A."/>
        </authorList>
    </citation>
    <scope>NUCLEOTIDE SEQUENCE [LARGE SCALE GENOMIC DNA]</scope>
    <source>
        <strain evidence="3">DSM 8271 / FlGlyR</strain>
    </source>
</reference>
<dbReference type="OrthoDB" id="9979175at2"/>
<dbReference type="RefSeq" id="WP_013624500.1">
    <property type="nucleotide sequence ID" value="NC_015172.1"/>
</dbReference>
<feature type="chain" id="PRO_5003256678" description="Lipoprotein" evidence="1">
    <location>
        <begin position="23"/>
        <end position="151"/>
    </location>
</feature>
<accession>F0SVS4</accession>
<protein>
    <recommendedName>
        <fullName evidence="4">Lipoprotein</fullName>
    </recommendedName>
</protein>
<evidence type="ECO:0008006" key="4">
    <source>
        <dbReference type="Google" id="ProtNLM"/>
    </source>
</evidence>
<keyword evidence="1" id="KW-0732">Signal</keyword>
<name>F0SVS4_SYNGF</name>
<evidence type="ECO:0000313" key="3">
    <source>
        <dbReference type="Proteomes" id="UP000007488"/>
    </source>
</evidence>
<keyword evidence="3" id="KW-1185">Reference proteome</keyword>
<dbReference type="HOGENOM" id="CLU_1730507_0_0_9"/>
<evidence type="ECO:0000256" key="1">
    <source>
        <dbReference type="SAM" id="SignalP"/>
    </source>
</evidence>
<dbReference type="Proteomes" id="UP000007488">
    <property type="component" value="Chromosome"/>
</dbReference>
<evidence type="ECO:0000313" key="2">
    <source>
        <dbReference type="EMBL" id="ADY55630.1"/>
    </source>
</evidence>
<organism evidence="2 3">
    <name type="scientific">Syntrophobotulus glycolicus (strain DSM 8271 / FlGlyR)</name>
    <dbReference type="NCBI Taxonomy" id="645991"/>
    <lineage>
        <taxon>Bacteria</taxon>
        <taxon>Bacillati</taxon>
        <taxon>Bacillota</taxon>
        <taxon>Clostridia</taxon>
        <taxon>Eubacteriales</taxon>
        <taxon>Desulfitobacteriaceae</taxon>
        <taxon>Syntrophobotulus</taxon>
    </lineage>
</organism>
<dbReference type="AlphaFoldDB" id="F0SVS4"/>
<feature type="signal peptide" evidence="1">
    <location>
        <begin position="1"/>
        <end position="22"/>
    </location>
</feature>
<reference evidence="2 3" key="1">
    <citation type="journal article" date="2011" name="Stand. Genomic Sci.">
        <title>Complete genome sequence of Syntrophobotulus glycolicus type strain (FlGlyR).</title>
        <authorList>
            <person name="Han C."/>
            <person name="Mwirichia R."/>
            <person name="Chertkov O."/>
            <person name="Held B."/>
            <person name="Lapidus A."/>
            <person name="Nolan M."/>
            <person name="Lucas S."/>
            <person name="Hammon N."/>
            <person name="Deshpande S."/>
            <person name="Cheng J.F."/>
            <person name="Tapia R."/>
            <person name="Goodwin L."/>
            <person name="Pitluck S."/>
            <person name="Huntemann M."/>
            <person name="Liolios K."/>
            <person name="Ivanova N."/>
            <person name="Pagani I."/>
            <person name="Mavromatis K."/>
            <person name="Ovchinikova G."/>
            <person name="Pati A."/>
            <person name="Chen A."/>
            <person name="Palaniappan K."/>
            <person name="Land M."/>
            <person name="Hauser L."/>
            <person name="Brambilla E.M."/>
            <person name="Rohde M."/>
            <person name="Spring S."/>
            <person name="Sikorski J."/>
            <person name="Goker M."/>
            <person name="Woyke T."/>
            <person name="Bristow J."/>
            <person name="Eisen J.A."/>
            <person name="Markowitz V."/>
            <person name="Hugenholtz P."/>
            <person name="Kyrpides N.C."/>
            <person name="Klenk H.P."/>
            <person name="Detter J.C."/>
        </authorList>
    </citation>
    <scope>NUCLEOTIDE SEQUENCE [LARGE SCALE GENOMIC DNA]</scope>
    <source>
        <strain evidence="3">DSM 8271 / FlGlyR</strain>
    </source>
</reference>
<sequence length="151" mass="17552">MKKVLYLLLFILINLTACSSTAVLDEDKIIDDQQKYQELLKDQAPFIKDITFKTMDGKTIEEEANWYTLDRQVKVMMTLTGNCTSVELFKVPTGSETYKQQQLIEEILVNQEVVEFVWTVPNDIHDHFFIIAYNKDVGRKSGLYNIVSQNY</sequence>
<gene>
    <name evidence="2" type="ordered locus">Sgly_1323</name>
</gene>
<proteinExistence type="predicted"/>
<dbReference type="KEGG" id="sgy:Sgly_1323"/>